<dbReference type="AlphaFoldDB" id="C2G3L3"/>
<dbReference type="HOGENOM" id="CLU_1694406_0_0_10"/>
<dbReference type="RefSeq" id="WP_003003607.1">
    <property type="nucleotide sequence ID" value="NZ_GG668630.1"/>
</dbReference>
<reference evidence="1 2" key="1">
    <citation type="submission" date="2009-01" db="EMBL/GenBank/DDBJ databases">
        <authorList>
            <person name="Qin X."/>
            <person name="Bachman B."/>
            <person name="Battles P."/>
            <person name="Bell A."/>
            <person name="Bess C."/>
            <person name="Bickham C."/>
            <person name="Chaboub L."/>
            <person name="Chen D."/>
            <person name="Coyle M."/>
            <person name="Deiros D.R."/>
            <person name="Dinh H."/>
            <person name="Forbes L."/>
            <person name="Fowler G."/>
            <person name="Francisco L."/>
            <person name="Fu Q."/>
            <person name="Gubbala S."/>
            <person name="Hale W."/>
            <person name="Han Y."/>
            <person name="Hemphill L."/>
            <person name="Highlander S.K."/>
            <person name="Hirani K."/>
            <person name="Hogues M."/>
            <person name="Jackson L."/>
            <person name="Jakkamsetti A."/>
            <person name="Javaid M."/>
            <person name="Jiang H."/>
            <person name="Korchina V."/>
            <person name="Kovar C."/>
            <person name="Lara F."/>
            <person name="Lee S."/>
            <person name="Mata R."/>
            <person name="Mathew T."/>
            <person name="Moen C."/>
            <person name="Morales K."/>
            <person name="Munidasa M."/>
            <person name="Nazareth L."/>
            <person name="Ngo R."/>
            <person name="Nguyen L."/>
            <person name="Okwuonu G."/>
            <person name="Ongeri F."/>
            <person name="Patil S."/>
            <person name="Petrosino J."/>
            <person name="Pham C."/>
            <person name="Pham P."/>
            <person name="Pu L.-L."/>
            <person name="Puazo M."/>
            <person name="Raj R."/>
            <person name="Reid J."/>
            <person name="Rouhana J."/>
            <person name="Saada N."/>
            <person name="Shang Y."/>
            <person name="Simmons D."/>
            <person name="Thornton R."/>
            <person name="Warren J."/>
            <person name="Weissenberger G."/>
            <person name="Zhang J."/>
            <person name="Zhang L."/>
            <person name="Zhou C."/>
            <person name="Zhu D."/>
            <person name="Muzny D."/>
            <person name="Worley K."/>
            <person name="Gibbs R."/>
        </authorList>
    </citation>
    <scope>NUCLEOTIDE SEQUENCE [LARGE SCALE GENOMIC DNA]</scope>
    <source>
        <strain evidence="1 2">ATCC 33300</strain>
    </source>
</reference>
<dbReference type="Proteomes" id="UP000006241">
    <property type="component" value="Unassembled WGS sequence"/>
</dbReference>
<protein>
    <submittedName>
        <fullName evidence="1">Uncharacterized protein</fullName>
    </submittedName>
</protein>
<dbReference type="EMBL" id="ACHB01000092">
    <property type="protein sequence ID" value="EEI90218.1"/>
    <property type="molecule type" value="Genomic_DNA"/>
</dbReference>
<evidence type="ECO:0000313" key="2">
    <source>
        <dbReference type="Proteomes" id="UP000006241"/>
    </source>
</evidence>
<organism evidence="1 2">
    <name type="scientific">Sphingobacterium spiritivorum ATCC 33300</name>
    <dbReference type="NCBI Taxonomy" id="525372"/>
    <lineage>
        <taxon>Bacteria</taxon>
        <taxon>Pseudomonadati</taxon>
        <taxon>Bacteroidota</taxon>
        <taxon>Sphingobacteriia</taxon>
        <taxon>Sphingobacteriales</taxon>
        <taxon>Sphingobacteriaceae</taxon>
        <taxon>Sphingobacterium</taxon>
    </lineage>
</organism>
<accession>C2G3L3</accession>
<proteinExistence type="predicted"/>
<sequence>MVLKQEIKWLDAYIKKLVKQNEDVWMLRAILQRLKREDNKEPPNAYHNQAVGYYKQWLMTQGLPPIVNSRQGKAMKDILSQLKTASKDKTEESAYHSFIAILTHWNRVGEYHIRRKQLAHINENLLDIIDKIKNGTTKQSINIMEAHQVHDELSKKYSTGNGADG</sequence>
<evidence type="ECO:0000313" key="1">
    <source>
        <dbReference type="EMBL" id="EEI90218.1"/>
    </source>
</evidence>
<gene>
    <name evidence="1" type="ORF">HMPREF0765_4169</name>
</gene>
<name>C2G3L3_SPHSI</name>
<comment type="caution">
    <text evidence="1">The sequence shown here is derived from an EMBL/GenBank/DDBJ whole genome shotgun (WGS) entry which is preliminary data.</text>
</comment>